<sequence length="142" mass="16319">FVHIPWKREEVMAIKKDLPDPRKNPAGFYLDLRIAISSTTMTLKDIVYFFGVLLGPEVWHKIRRVDDAPTLGATWGVLEAHEAGRAPGALPHQDILNLPNRIWTKLESLQTVDWGKLATYKQKTDEDVPDYFSRIEQAFIDF</sequence>
<reference evidence="1" key="1">
    <citation type="journal article" date="2022" name="bioRxiv">
        <title>Sequencing and chromosome-scale assembly of the giantPleurodeles waltlgenome.</title>
        <authorList>
            <person name="Brown T."/>
            <person name="Elewa A."/>
            <person name="Iarovenko S."/>
            <person name="Subramanian E."/>
            <person name="Araus A.J."/>
            <person name="Petzold A."/>
            <person name="Susuki M."/>
            <person name="Suzuki K.-i.T."/>
            <person name="Hayashi T."/>
            <person name="Toyoda A."/>
            <person name="Oliveira C."/>
            <person name="Osipova E."/>
            <person name="Leigh N.D."/>
            <person name="Simon A."/>
            <person name="Yun M.H."/>
        </authorList>
    </citation>
    <scope>NUCLEOTIDE SEQUENCE</scope>
    <source>
        <strain evidence="1">20211129_DDA</strain>
        <tissue evidence="1">Liver</tissue>
    </source>
</reference>
<name>A0AAV7P1S7_PLEWA</name>
<evidence type="ECO:0000313" key="1">
    <source>
        <dbReference type="EMBL" id="KAJ1119120.1"/>
    </source>
</evidence>
<comment type="caution">
    <text evidence="1">The sequence shown here is derived from an EMBL/GenBank/DDBJ whole genome shotgun (WGS) entry which is preliminary data.</text>
</comment>
<organism evidence="1 2">
    <name type="scientific">Pleurodeles waltl</name>
    <name type="common">Iberian ribbed newt</name>
    <dbReference type="NCBI Taxonomy" id="8319"/>
    <lineage>
        <taxon>Eukaryota</taxon>
        <taxon>Metazoa</taxon>
        <taxon>Chordata</taxon>
        <taxon>Craniata</taxon>
        <taxon>Vertebrata</taxon>
        <taxon>Euteleostomi</taxon>
        <taxon>Amphibia</taxon>
        <taxon>Batrachia</taxon>
        <taxon>Caudata</taxon>
        <taxon>Salamandroidea</taxon>
        <taxon>Salamandridae</taxon>
        <taxon>Pleurodelinae</taxon>
        <taxon>Pleurodeles</taxon>
    </lineage>
</organism>
<protein>
    <submittedName>
        <fullName evidence="1">Uncharacterized protein</fullName>
    </submittedName>
</protein>
<gene>
    <name evidence="1" type="ORF">NDU88_007306</name>
</gene>
<proteinExistence type="predicted"/>
<dbReference type="AlphaFoldDB" id="A0AAV7P1S7"/>
<accession>A0AAV7P1S7</accession>
<dbReference type="EMBL" id="JANPWB010000012">
    <property type="protein sequence ID" value="KAJ1119120.1"/>
    <property type="molecule type" value="Genomic_DNA"/>
</dbReference>
<evidence type="ECO:0000313" key="2">
    <source>
        <dbReference type="Proteomes" id="UP001066276"/>
    </source>
</evidence>
<feature type="non-terminal residue" evidence="1">
    <location>
        <position position="142"/>
    </location>
</feature>
<dbReference type="Proteomes" id="UP001066276">
    <property type="component" value="Chromosome 8"/>
</dbReference>
<keyword evidence="2" id="KW-1185">Reference proteome</keyword>
<feature type="non-terminal residue" evidence="1">
    <location>
        <position position="1"/>
    </location>
</feature>